<dbReference type="EMBL" id="SCHB01000005">
    <property type="protein sequence ID" value="TBW71981.1"/>
    <property type="molecule type" value="Genomic_DNA"/>
</dbReference>
<evidence type="ECO:0000259" key="4">
    <source>
        <dbReference type="SMART" id="SM00796"/>
    </source>
</evidence>
<dbReference type="Proteomes" id="UP000293637">
    <property type="component" value="Unassembled WGS sequence"/>
</dbReference>
<proteinExistence type="predicted"/>
<dbReference type="SMART" id="SM00796">
    <property type="entry name" value="AHS1"/>
    <property type="match status" value="1"/>
</dbReference>
<dbReference type="GO" id="GO:0016787">
    <property type="term" value="F:hydrolase activity"/>
    <property type="evidence" value="ECO:0007669"/>
    <property type="project" value="UniProtKB-KW"/>
</dbReference>
<dbReference type="PANTHER" id="PTHR34698:SF2">
    <property type="entry name" value="5-OXOPROLINASE SUBUNIT B"/>
    <property type="match status" value="1"/>
</dbReference>
<dbReference type="GO" id="GO:0016740">
    <property type="term" value="F:transferase activity"/>
    <property type="evidence" value="ECO:0007669"/>
    <property type="project" value="UniProtKB-KW"/>
</dbReference>
<keyword evidence="5" id="KW-0808">Transferase</keyword>
<keyword evidence="1" id="KW-0547">Nucleotide-binding</keyword>
<dbReference type="Pfam" id="PF02682">
    <property type="entry name" value="CT_C_D"/>
    <property type="match status" value="1"/>
</dbReference>
<evidence type="ECO:0000256" key="3">
    <source>
        <dbReference type="ARBA" id="ARBA00022840"/>
    </source>
</evidence>
<evidence type="ECO:0000256" key="2">
    <source>
        <dbReference type="ARBA" id="ARBA00022801"/>
    </source>
</evidence>
<dbReference type="GO" id="GO:0005524">
    <property type="term" value="F:ATP binding"/>
    <property type="evidence" value="ECO:0007669"/>
    <property type="project" value="UniProtKB-KW"/>
</dbReference>
<dbReference type="SUPFAM" id="SSF50891">
    <property type="entry name" value="Cyclophilin-like"/>
    <property type="match status" value="1"/>
</dbReference>
<keyword evidence="2" id="KW-0378">Hydrolase</keyword>
<evidence type="ECO:0000256" key="1">
    <source>
        <dbReference type="ARBA" id="ARBA00022741"/>
    </source>
</evidence>
<dbReference type="Gene3D" id="2.40.100.10">
    <property type="entry name" value="Cyclophilin-like"/>
    <property type="match status" value="1"/>
</dbReference>
<dbReference type="GeneID" id="58090382"/>
<evidence type="ECO:0000313" key="5">
    <source>
        <dbReference type="EMBL" id="TBW71981.1"/>
    </source>
</evidence>
<dbReference type="InterPro" id="IPR029000">
    <property type="entry name" value="Cyclophilin-like_dom_sf"/>
</dbReference>
<feature type="domain" description="Carboxyltransferase" evidence="4">
    <location>
        <begin position="1"/>
        <end position="212"/>
    </location>
</feature>
<dbReference type="RefSeq" id="WP_002492970.1">
    <property type="nucleotide sequence ID" value="NZ_AP021848.1"/>
</dbReference>
<dbReference type="InterPro" id="IPR010016">
    <property type="entry name" value="PxpB"/>
</dbReference>
<dbReference type="AlphaFoldDB" id="A0A4Q9WAL1"/>
<organism evidence="5 6">
    <name type="scientific">Staphylococcus lugdunensis</name>
    <dbReference type="NCBI Taxonomy" id="28035"/>
    <lineage>
        <taxon>Bacteria</taxon>
        <taxon>Bacillati</taxon>
        <taxon>Bacillota</taxon>
        <taxon>Bacilli</taxon>
        <taxon>Bacillales</taxon>
        <taxon>Staphylococcaceae</taxon>
        <taxon>Staphylococcus</taxon>
    </lineage>
</organism>
<protein>
    <submittedName>
        <fullName evidence="5">Carboxyltransferase domain-containing protein</fullName>
    </submittedName>
</protein>
<gene>
    <name evidence="5" type="ORF">EQ812_09235</name>
</gene>
<dbReference type="Gene3D" id="3.30.1360.40">
    <property type="match status" value="1"/>
</dbReference>
<accession>A0A4Q9WAL1</accession>
<dbReference type="InterPro" id="IPR003833">
    <property type="entry name" value="CT_C_D"/>
</dbReference>
<dbReference type="PANTHER" id="PTHR34698">
    <property type="entry name" value="5-OXOPROLINASE SUBUNIT B"/>
    <property type="match status" value="1"/>
</dbReference>
<comment type="caution">
    <text evidence="5">The sequence shown here is derived from an EMBL/GenBank/DDBJ whole genome shotgun (WGS) entry which is preliminary data.</text>
</comment>
<dbReference type="SUPFAM" id="SSF160467">
    <property type="entry name" value="PH0987 N-terminal domain-like"/>
    <property type="match status" value="1"/>
</dbReference>
<name>A0A4Q9WAL1_STALU</name>
<reference evidence="5 6" key="1">
    <citation type="journal article" date="2019" name="Sci. Transl. Med.">
        <title>Quorum sensing between bacterial species on the skin protects against epidermal injury in atopic dermatitis.</title>
        <authorList>
            <person name="Williams M.R."/>
        </authorList>
    </citation>
    <scope>NUCLEOTIDE SEQUENCE [LARGE SCALE GENOMIC DNA]</scope>
    <source>
        <strain evidence="5 6">E7</strain>
    </source>
</reference>
<sequence length="240" mass="27110">MKIYSQGDQAIIVAIQKDVSKDVTQQLLILRDYLVKQDLPFIVEIVPTESDMMIVYDARDMIKHHHIESPYQHMKHLIEQISQADLEQTAATQTKQICDIPVVYGGTYGPDLEPLLQEYGLDFETFVNLHTSEAYFVSMMGYSPGFPYLSGLNESLYVNHTSANKKKVPAGSVILEGKKCGIVTTDTYNDWLVIGYTPLQLFYPDQADFTLIKLGDSVTFKAIAEDEIELGAYEPCRLKL</sequence>
<keyword evidence="3" id="KW-0067">ATP-binding</keyword>
<evidence type="ECO:0000313" key="6">
    <source>
        <dbReference type="Proteomes" id="UP000293637"/>
    </source>
</evidence>